<evidence type="ECO:0000256" key="1">
    <source>
        <dbReference type="SAM" id="SignalP"/>
    </source>
</evidence>
<keyword evidence="3" id="KW-1185">Reference proteome</keyword>
<evidence type="ECO:0000313" key="3">
    <source>
        <dbReference type="Proteomes" id="UP000772434"/>
    </source>
</evidence>
<feature type="signal peptide" evidence="1">
    <location>
        <begin position="1"/>
        <end position="20"/>
    </location>
</feature>
<protein>
    <submittedName>
        <fullName evidence="2">Uncharacterized protein</fullName>
    </submittedName>
</protein>
<feature type="chain" id="PRO_5040223448" evidence="1">
    <location>
        <begin position="21"/>
        <end position="867"/>
    </location>
</feature>
<dbReference type="EMBL" id="JADNRY010000162">
    <property type="protein sequence ID" value="KAF9062797.1"/>
    <property type="molecule type" value="Genomic_DNA"/>
</dbReference>
<accession>A0A9P5PGK0</accession>
<proteinExistence type="predicted"/>
<comment type="caution">
    <text evidence="2">The sequence shown here is derived from an EMBL/GenBank/DDBJ whole genome shotgun (WGS) entry which is preliminary data.</text>
</comment>
<organism evidence="2 3">
    <name type="scientific">Rhodocollybia butyracea</name>
    <dbReference type="NCBI Taxonomy" id="206335"/>
    <lineage>
        <taxon>Eukaryota</taxon>
        <taxon>Fungi</taxon>
        <taxon>Dikarya</taxon>
        <taxon>Basidiomycota</taxon>
        <taxon>Agaricomycotina</taxon>
        <taxon>Agaricomycetes</taxon>
        <taxon>Agaricomycetidae</taxon>
        <taxon>Agaricales</taxon>
        <taxon>Marasmiineae</taxon>
        <taxon>Omphalotaceae</taxon>
        <taxon>Rhodocollybia</taxon>
    </lineage>
</organism>
<reference evidence="2" key="1">
    <citation type="submission" date="2020-11" db="EMBL/GenBank/DDBJ databases">
        <authorList>
            <consortium name="DOE Joint Genome Institute"/>
            <person name="Ahrendt S."/>
            <person name="Riley R."/>
            <person name="Andreopoulos W."/>
            <person name="Labutti K."/>
            <person name="Pangilinan J."/>
            <person name="Ruiz-Duenas F.J."/>
            <person name="Barrasa J.M."/>
            <person name="Sanchez-Garcia M."/>
            <person name="Camarero S."/>
            <person name="Miyauchi S."/>
            <person name="Serrano A."/>
            <person name="Linde D."/>
            <person name="Babiker R."/>
            <person name="Drula E."/>
            <person name="Ayuso-Fernandez I."/>
            <person name="Pacheco R."/>
            <person name="Padilla G."/>
            <person name="Ferreira P."/>
            <person name="Barriuso J."/>
            <person name="Kellner H."/>
            <person name="Castanera R."/>
            <person name="Alfaro M."/>
            <person name="Ramirez L."/>
            <person name="Pisabarro A.G."/>
            <person name="Kuo A."/>
            <person name="Tritt A."/>
            <person name="Lipzen A."/>
            <person name="He G."/>
            <person name="Yan M."/>
            <person name="Ng V."/>
            <person name="Cullen D."/>
            <person name="Martin F."/>
            <person name="Rosso M.-N."/>
            <person name="Henrissat B."/>
            <person name="Hibbett D."/>
            <person name="Martinez A.T."/>
            <person name="Grigoriev I.V."/>
        </authorList>
    </citation>
    <scope>NUCLEOTIDE SEQUENCE</scope>
    <source>
        <strain evidence="2">AH 40177</strain>
    </source>
</reference>
<sequence>MYSILLLFTFVACSILAVSSVPVPGPSDQAPAGLSPLADPEPTVTLFVTFIDGLTGQDTGTQKTEFEGQTSRILTTGLKSAFGLVKYKINYIGPCKEELPDSRRWLYIKVVGVDGCTTASPCFGWIARGDKINVYGEPQKPYVTPYVGISRGTPRRGSFTAFRGRPDAVRKTATTRGQQLVWNRILEEFEKHFMICRPSPPVPPSPPVIDGLTSCPHHLIVTFIDATTGTLKPTRTPSEETVFDMSATKGVLTRLMKNLFGIAPSEKCKVTYRGLYSPQHVPQSSIMASRLHPHLELDRQWVYFKVIGAGKCTVKSCFGFIAKGASYQSNLATKTTYNFLTTYVGISEDEPRRGRFVAFEVRPAARPDQPDATRVHQKEWNIILIEFQKHFMIYPSLEMIMTFLGHEPLGGNQVAPDYTFAAQINQALGISQQLIKYHGPYNPLQMHLSFTLIGGHPYCLVEDPCFGVVNQPSHGLPEAKDHSENKRLILIYQPKSLFKKPYHFVLLFVLPLSIPPSIPFLIMPSGHDDTTTATTVYGLITEWDKLLIEFERHFMIPHPGLPPPPPPPPVVKGPLVTFISGMTGEDLGTEESDFPAQSPLTTLFYKHFGRDKMKPKINYRGSYSPQHFPGSPMDRQWVYFKLTGVMEVPRFGWIAKGPQVHSKSGHESINDVVTYIGISFGEPRRGRFVAFKGRFDANPHQTKATRAQQMVWNKILVEFQKHFMIHRPPLPMAISLVDMNGGLLGGHQDVPTEIELVLTSQITLALDVSGLITYSGPYSMQPRCFFKLIGGHPYCQPEDPCFGVVEQPNSAGTHSNWKKERHILIYQPKVRFKGSKGFDIVGAYPLDPLEKGLPKMAHELHKNLGLH</sequence>
<keyword evidence="1" id="KW-0732">Signal</keyword>
<name>A0A9P5PGK0_9AGAR</name>
<dbReference type="Proteomes" id="UP000772434">
    <property type="component" value="Unassembled WGS sequence"/>
</dbReference>
<evidence type="ECO:0000313" key="2">
    <source>
        <dbReference type="EMBL" id="KAF9062797.1"/>
    </source>
</evidence>
<gene>
    <name evidence="2" type="ORF">BDP27DRAFT_1427566</name>
</gene>
<dbReference type="AlphaFoldDB" id="A0A9P5PGK0"/>